<evidence type="ECO:0000313" key="4">
    <source>
        <dbReference type="Proteomes" id="UP000008827"/>
    </source>
</evidence>
<dbReference type="EMBL" id="CM000844">
    <property type="protein sequence ID" value="KRH27596.1"/>
    <property type="molecule type" value="Genomic_DNA"/>
</dbReference>
<evidence type="ECO:0000256" key="1">
    <source>
        <dbReference type="SAM" id="Phobius"/>
    </source>
</evidence>
<evidence type="ECO:0008006" key="5">
    <source>
        <dbReference type="Google" id="ProtNLM"/>
    </source>
</evidence>
<evidence type="ECO:0000313" key="2">
    <source>
        <dbReference type="EMBL" id="KRH27596.1"/>
    </source>
</evidence>
<feature type="transmembrane region" description="Helical" evidence="1">
    <location>
        <begin position="267"/>
        <end position="287"/>
    </location>
</feature>
<accession>A0A0R0H9U7</accession>
<dbReference type="GeneID" id="100799187"/>
<reference evidence="3" key="2">
    <citation type="submission" date="2018-02" db="UniProtKB">
        <authorList>
            <consortium name="EnsemblPlants"/>
        </authorList>
    </citation>
    <scope>IDENTIFICATION</scope>
    <source>
        <strain evidence="3">Williams 82</strain>
    </source>
</reference>
<dbReference type="OrthoDB" id="683938at2759"/>
<dbReference type="Proteomes" id="UP000008827">
    <property type="component" value="Chromosome 11"/>
</dbReference>
<organism evidence="2">
    <name type="scientific">Glycine max</name>
    <name type="common">Soybean</name>
    <name type="synonym">Glycine hispida</name>
    <dbReference type="NCBI Taxonomy" id="3847"/>
    <lineage>
        <taxon>Eukaryota</taxon>
        <taxon>Viridiplantae</taxon>
        <taxon>Streptophyta</taxon>
        <taxon>Embryophyta</taxon>
        <taxon>Tracheophyta</taxon>
        <taxon>Spermatophyta</taxon>
        <taxon>Magnoliopsida</taxon>
        <taxon>eudicotyledons</taxon>
        <taxon>Gunneridae</taxon>
        <taxon>Pentapetalae</taxon>
        <taxon>rosids</taxon>
        <taxon>fabids</taxon>
        <taxon>Fabales</taxon>
        <taxon>Fabaceae</taxon>
        <taxon>Papilionoideae</taxon>
        <taxon>50 kb inversion clade</taxon>
        <taxon>NPAAA clade</taxon>
        <taxon>indigoferoid/millettioid clade</taxon>
        <taxon>Phaseoleae</taxon>
        <taxon>Glycine</taxon>
        <taxon>Glycine subgen. Soja</taxon>
    </lineage>
</organism>
<proteinExistence type="predicted"/>
<dbReference type="AlphaFoldDB" id="A0A0R0H9U7"/>
<evidence type="ECO:0000313" key="3">
    <source>
        <dbReference type="EnsemblPlants" id="KRH27596"/>
    </source>
</evidence>
<name>A0A0R0H9U7_SOYBN</name>
<dbReference type="RefSeq" id="XP_025980119.1">
    <property type="nucleotide sequence ID" value="XM_026124334.2"/>
</dbReference>
<dbReference type="PaxDb" id="3847-GLYMA11G00540.2"/>
<dbReference type="PANTHER" id="PTHR34064:SF4">
    <property type="entry name" value="PROTEIN, PUTATIVE-RELATED"/>
    <property type="match status" value="1"/>
</dbReference>
<dbReference type="Gramene" id="KRH27596">
    <property type="protein sequence ID" value="KRH27596"/>
    <property type="gene ID" value="GLYMA_11G003100"/>
</dbReference>
<keyword evidence="4" id="KW-1185">Reference proteome</keyword>
<gene>
    <name evidence="3" type="primary">LOC100799187</name>
    <name evidence="2" type="ORF">GLYMA_11G003100</name>
</gene>
<keyword evidence="1" id="KW-0812">Transmembrane</keyword>
<dbReference type="PANTHER" id="PTHR34064">
    <property type="entry name" value="OS04G0672300 PROTEIN"/>
    <property type="match status" value="1"/>
</dbReference>
<keyword evidence="1" id="KW-1133">Transmembrane helix</keyword>
<sequence>MYDKETKTKRKYSTETSYNKSLCYLYPFILSIPPQRNNNSLSIFSIGKTLRRLRKIKGSILHSRPREKKTTYIYPVLCPIRYASLNIYIFLLLFKMAEIPKLDLSSSCFDHREALDSEQKSQKILVSDHINAFQYTADSFVIDMDAFSSGHNKDATNANSRITKLQRSLSRKGSQRLGDRKVNNNATLYDKDIAPAICSPKGALVGPFTPEKPAGMEVGTMDHSMNPHVHHPITTTANNIPTESKCSITRRNSFRRPSSWAIDPKRVLLFFATLSSMGTMLLIYFTLTISKQSADEYGGDWKH</sequence>
<reference evidence="2 3" key="1">
    <citation type="journal article" date="2010" name="Nature">
        <title>Genome sequence of the palaeopolyploid soybean.</title>
        <authorList>
            <person name="Schmutz J."/>
            <person name="Cannon S.B."/>
            <person name="Schlueter J."/>
            <person name="Ma J."/>
            <person name="Mitros T."/>
            <person name="Nelson W."/>
            <person name="Hyten D.L."/>
            <person name="Song Q."/>
            <person name="Thelen J.J."/>
            <person name="Cheng J."/>
            <person name="Xu D."/>
            <person name="Hellsten U."/>
            <person name="May G.D."/>
            <person name="Yu Y."/>
            <person name="Sakurai T."/>
            <person name="Umezawa T."/>
            <person name="Bhattacharyya M.K."/>
            <person name="Sandhu D."/>
            <person name="Valliyodan B."/>
            <person name="Lindquist E."/>
            <person name="Peto M."/>
            <person name="Grant D."/>
            <person name="Shu S."/>
            <person name="Goodstein D."/>
            <person name="Barry K."/>
            <person name="Futrell-Griggs M."/>
            <person name="Abernathy B."/>
            <person name="Du J."/>
            <person name="Tian Z."/>
            <person name="Zhu L."/>
            <person name="Gill N."/>
            <person name="Joshi T."/>
            <person name="Libault M."/>
            <person name="Sethuraman A."/>
            <person name="Zhang X.-C."/>
            <person name="Shinozaki K."/>
            <person name="Nguyen H.T."/>
            <person name="Wing R.A."/>
            <person name="Cregan P."/>
            <person name="Specht J."/>
            <person name="Grimwood J."/>
            <person name="Rokhsar D."/>
            <person name="Stacey G."/>
            <person name="Shoemaker R.C."/>
            <person name="Jackson S.A."/>
        </authorList>
    </citation>
    <scope>NUCLEOTIDE SEQUENCE [LARGE SCALE GENOMIC DNA]</scope>
    <source>
        <strain evidence="3">cv. Williams 82</strain>
        <tissue evidence="2">Callus</tissue>
    </source>
</reference>
<keyword evidence="1" id="KW-0472">Membrane</keyword>
<protein>
    <recommendedName>
        <fullName evidence="5">Transmembrane protein</fullName>
    </recommendedName>
</protein>
<dbReference type="EnsemblPlants" id="KRH27596">
    <property type="protein sequence ID" value="KRH27596"/>
    <property type="gene ID" value="GLYMA_11G003100"/>
</dbReference>
<reference evidence="2" key="3">
    <citation type="submission" date="2018-07" db="EMBL/GenBank/DDBJ databases">
        <title>WGS assembly of Glycine max.</title>
        <authorList>
            <person name="Schmutz J."/>
            <person name="Cannon S."/>
            <person name="Schlueter J."/>
            <person name="Ma J."/>
            <person name="Mitros T."/>
            <person name="Nelson W."/>
            <person name="Hyten D."/>
            <person name="Song Q."/>
            <person name="Thelen J."/>
            <person name="Cheng J."/>
            <person name="Xu D."/>
            <person name="Hellsten U."/>
            <person name="May G."/>
            <person name="Yu Y."/>
            <person name="Sakurai T."/>
            <person name="Umezawa T."/>
            <person name="Bhattacharyya M."/>
            <person name="Sandhu D."/>
            <person name="Valliyodan B."/>
            <person name="Lindquist E."/>
            <person name="Peto M."/>
            <person name="Grant D."/>
            <person name="Shu S."/>
            <person name="Goodstein D."/>
            <person name="Barry K."/>
            <person name="Futrell-Griggs M."/>
            <person name="Abernathy B."/>
            <person name="Du J."/>
            <person name="Tian Z."/>
            <person name="Zhu L."/>
            <person name="Gill N."/>
            <person name="Joshi T."/>
            <person name="Libault M."/>
            <person name="Sethuraman A."/>
            <person name="Zhang X."/>
            <person name="Shinozaki K."/>
            <person name="Nguyen H."/>
            <person name="Wing R."/>
            <person name="Cregan P."/>
            <person name="Specht J."/>
            <person name="Grimwood J."/>
            <person name="Rokhsar D."/>
            <person name="Stacey G."/>
            <person name="Shoemaker R."/>
            <person name="Jackson S."/>
        </authorList>
    </citation>
    <scope>NUCLEOTIDE SEQUENCE</scope>
    <source>
        <tissue evidence="2">Callus</tissue>
    </source>
</reference>